<keyword evidence="1" id="KW-0472">Membrane</keyword>
<evidence type="ECO:0000256" key="1">
    <source>
        <dbReference type="SAM" id="Phobius"/>
    </source>
</evidence>
<gene>
    <name evidence="2" type="ORF">KPL37_16725</name>
</gene>
<dbReference type="EMBL" id="JAHLDV010000059">
    <property type="protein sequence ID" value="MBU3161354.1"/>
    <property type="molecule type" value="Genomic_DNA"/>
</dbReference>
<name>A0ABS6BXN4_9CLOT</name>
<keyword evidence="1" id="KW-1133">Transmembrane helix</keyword>
<proteinExistence type="predicted"/>
<dbReference type="RefSeq" id="WP_216151169.1">
    <property type="nucleotide sequence ID" value="NZ_JAHLDV010000059.1"/>
</dbReference>
<protein>
    <submittedName>
        <fullName evidence="2">Uncharacterized protein</fullName>
    </submittedName>
</protein>
<comment type="caution">
    <text evidence="2">The sequence shown here is derived from an EMBL/GenBank/DDBJ whole genome shotgun (WGS) entry which is preliminary data.</text>
</comment>
<dbReference type="Proteomes" id="UP000776252">
    <property type="component" value="Unassembled WGS sequence"/>
</dbReference>
<evidence type="ECO:0000313" key="2">
    <source>
        <dbReference type="EMBL" id="MBU3161354.1"/>
    </source>
</evidence>
<keyword evidence="3" id="KW-1185">Reference proteome</keyword>
<reference evidence="2 3" key="1">
    <citation type="submission" date="2021-06" db="EMBL/GenBank/DDBJ databases">
        <title>Clostridia strains as spoilage organisms.</title>
        <authorList>
            <person name="Wambui J."/>
            <person name="Stephan R."/>
            <person name="Stevens M.J.A."/>
        </authorList>
    </citation>
    <scope>NUCLEOTIDE SEQUENCE [LARGE SCALE GENOMIC DNA]</scope>
    <source>
        <strain evidence="2 3">DSM 14204</strain>
    </source>
</reference>
<evidence type="ECO:0000313" key="3">
    <source>
        <dbReference type="Proteomes" id="UP000776252"/>
    </source>
</evidence>
<keyword evidence="1" id="KW-0812">Transmembrane</keyword>
<organism evidence="2 3">
    <name type="scientific">Clostridium frigoris</name>
    <dbReference type="NCBI Taxonomy" id="205327"/>
    <lineage>
        <taxon>Bacteria</taxon>
        <taxon>Bacillati</taxon>
        <taxon>Bacillota</taxon>
        <taxon>Clostridia</taxon>
        <taxon>Eubacteriales</taxon>
        <taxon>Clostridiaceae</taxon>
        <taxon>Clostridium</taxon>
    </lineage>
</organism>
<sequence length="316" mass="36760">MTTINMNDVVIGITLGMVVFVLLELCIIIYVSNRCNVSLDYDKELDEIMCNAYLQAKVKNGDVKLVQGFNVVKNTLPFDNITIDPNDGGNCLGYCYVTRELFQNSLIKILRKRFKEIYDVSFLMDSELNDFTIKVVKTKNKIKYEVSQNVFEILKALTYYQRRLNGYLSMYRSDQVMPKTYSDNGSAIRYHNRYLLSKIRIFKSNMCKTMDLNKLILSKIDSNKLVIVCMGGHDKNIAHCVLAYKYELIGDEEIKIFVYDSNIPITEDNDVSQFIFILFKLVKGEWQYTYRPSIEKDIYIDYNFNSYVPGATIIFM</sequence>
<accession>A0ABS6BXN4</accession>
<feature type="transmembrane region" description="Helical" evidence="1">
    <location>
        <begin position="9"/>
        <end position="31"/>
    </location>
</feature>